<accession>A0AAW8W4Z4</accession>
<feature type="compositionally biased region" description="Low complexity" evidence="2">
    <location>
        <begin position="147"/>
        <end position="229"/>
    </location>
</feature>
<dbReference type="InterPro" id="IPR022263">
    <property type="entry name" value="KxYKxGKxW"/>
</dbReference>
<name>A0AAW8W4Z4_9LACO</name>
<dbReference type="EMBL" id="JAVLAM010000001">
    <property type="protein sequence ID" value="MDT7013489.1"/>
    <property type="molecule type" value="Genomic_DNA"/>
</dbReference>
<feature type="compositionally biased region" description="Basic and acidic residues" evidence="2">
    <location>
        <begin position="1473"/>
        <end position="1485"/>
    </location>
</feature>
<feature type="region of interest" description="Disordered" evidence="2">
    <location>
        <begin position="1403"/>
        <end position="1442"/>
    </location>
</feature>
<evidence type="ECO:0000313" key="3">
    <source>
        <dbReference type="EMBL" id="MDT7013489.1"/>
    </source>
</evidence>
<dbReference type="Proteomes" id="UP001254075">
    <property type="component" value="Unassembled WGS sequence"/>
</dbReference>
<gene>
    <name evidence="3" type="ORF">RI532_03495</name>
</gene>
<feature type="region of interest" description="Disordered" evidence="2">
    <location>
        <begin position="1473"/>
        <end position="1562"/>
    </location>
</feature>
<comment type="caution">
    <text evidence="3">The sequence shown here is derived from an EMBL/GenBank/DDBJ whole genome shotgun (WGS) entry which is preliminary data.</text>
</comment>
<dbReference type="PANTHER" id="PTHR46541">
    <property type="entry name" value="ZINC FINGER PROTEIN AEBP2"/>
    <property type="match status" value="1"/>
</dbReference>
<dbReference type="RefSeq" id="WP_313844617.1">
    <property type="nucleotide sequence ID" value="NZ_JAVLAM010000001.1"/>
</dbReference>
<feature type="compositionally biased region" description="Low complexity" evidence="2">
    <location>
        <begin position="82"/>
        <end position="141"/>
    </location>
</feature>
<evidence type="ECO:0000256" key="2">
    <source>
        <dbReference type="SAM" id="MobiDB-lite"/>
    </source>
</evidence>
<proteinExistence type="predicted"/>
<organism evidence="3 4">
    <name type="scientific">Levilactobacillus namurensis</name>
    <dbReference type="NCBI Taxonomy" id="380393"/>
    <lineage>
        <taxon>Bacteria</taxon>
        <taxon>Bacillati</taxon>
        <taxon>Bacillota</taxon>
        <taxon>Bacilli</taxon>
        <taxon>Lactobacillales</taxon>
        <taxon>Lactobacillaceae</taxon>
        <taxon>Levilactobacillus</taxon>
    </lineage>
</organism>
<dbReference type="PANTHER" id="PTHR46541:SF1">
    <property type="entry name" value="ZINC FINGER PROTEIN AEBP2"/>
    <property type="match status" value="1"/>
</dbReference>
<feature type="compositionally biased region" description="Low complexity" evidence="2">
    <location>
        <begin position="1552"/>
        <end position="1562"/>
    </location>
</feature>
<dbReference type="InterPro" id="IPR052130">
    <property type="entry name" value="AEBP2/jing_C2H2-ZnF"/>
</dbReference>
<evidence type="ECO:0000313" key="4">
    <source>
        <dbReference type="Proteomes" id="UP001254075"/>
    </source>
</evidence>
<feature type="compositionally biased region" description="Polar residues" evidence="2">
    <location>
        <begin position="1403"/>
        <end position="1413"/>
    </location>
</feature>
<protein>
    <submittedName>
        <fullName evidence="3">KxYKxGKxW signal peptide domain-containing protein</fullName>
    </submittedName>
</protein>
<dbReference type="GO" id="GO:0008270">
    <property type="term" value="F:zinc ion binding"/>
    <property type="evidence" value="ECO:0007669"/>
    <property type="project" value="UniProtKB-KW"/>
</dbReference>
<evidence type="ECO:0000256" key="1">
    <source>
        <dbReference type="ARBA" id="ARBA00022729"/>
    </source>
</evidence>
<keyword evidence="1" id="KW-0732">Signal</keyword>
<dbReference type="Pfam" id="PF19258">
    <property type="entry name" value="KxYKxGKxW_sig"/>
    <property type="match status" value="1"/>
</dbReference>
<feature type="compositionally biased region" description="Low complexity" evidence="2">
    <location>
        <begin position="1414"/>
        <end position="1437"/>
    </location>
</feature>
<sequence>MKGLDPKRMSELFRSNSKTHFKMYKAGRKWLVAGISALSGLLGLGTIGSTSAKADTKTGAAKTLDTEDVAATKTTGTIPATSQATVQASTTDVSQSTSDQTSTQETSTTPSASATSEAGNQATETTTNATGSATTGAQSAQNETTTDDQVTTTETTTDGTQPTTTQTTADQTATNSTAQKTDTTNENSTTGSTNEASESTDSAGSASESTAGSDALASDASASGSNDTTTITTDELKTMLATTNLTQENQNKVALMAASFSLTRAAALDLVNAFSTPKHADDQTAYKQGIADATRDINNLVSSIQVTSVLSISSGFSKLTDLFKDYDENQSLQENNEIAAPVWTSDNYQASGVTSDKLSYRVDGTVVNHLLPTNGDTKDYNQGYSDYTRDFISGTYQWLDGVASQAKNEATANSLLNGQTYDSSALSGDGSAGSAGTATGAALATIIKDLLGTKYASDVLAFNNISGNIANSSISTLTNNLNPYIGIIAPNLINGIAKQALSDVRSIGGTMDDSDYAPATLEQAVGLNKATETLVSTLGMKNLLSTNLFQHIYEALVANAKAAIENSWAIGEDQALKGFLQNGHVYGGSANSPYASTTGYSETNPAQIMSSASDGQSLSSLAEAAGYAWTQKVIGNVMTIANVDALGGQEKTNITKIVNQLVASGKLSADEANEILNRNSATGTTDEAKDGVAHVFDTSNSALNYVRNGSGAQQVIEQLYNAEYAAAKAALTDYLDYPNMTDQHLADNQAKYTYVNPAYKGLATHHDPIEVGIYTQIMHALWMNDTPYRAMIYADALVHATAIGDTDGSNGKFGIAAAKSLDGKTTFAKEDAGTLTTDNTKLLGLGGRLVRDQMKIGNSSAYDYLPDFTNVDTDLYGGNLPDNAPTKAQSDTMVTYMNSYVYQVFDKAYASELAKATRAFRAGQALAEQKYEESINGQIPSVKDAGSYSGFNYQDDGSADDYIAESNYTSRQYGSVYGTFYKGRLFTDGYNQNLVTITVKNTYETNGDHINPAGFYKTSMYKTGETTVNTLGGKSVTITAQTPDAGWSVSSTNPMTIENVTGDTAKMYQDAVTNDKDQGLSSDNPLTGSQATTAVTFKYTQQASYNYDELQHIKVYYDTQNASTMLPDTQTIYPSWNNGVNAEGTTDAQSYQISKDDLVIANDGAKVGDYAYHLTDAGAQKLLDYINSTVLANMSDTTKDSVAVPTVASLTAYAGTLTIQQAVDEKYLPTIIAHNITNVISDPTPIISFVDKATSADGKTDLTGKAVTNTLNVNWDKVGYYPVKITLMDPTSNQTVTKTVYAIVVSQEASTSAATSEAQASTSMVNSQSVATSVSAIVSQSQSASTSTADASDASISDASLSLSAEVSGSEASLSDVEASVSASDASVSAQSEAEASTLASVSASEASMSQRTSADQSQLSVQSQSMASMSEQSQKSLDSVNSEVSQSLKSVNEASTSDASISASLKSLSEASKELASDNSERSQSDASASAAASASTSEAAESAASQSAVASTSTKTSQSVQDSQEASASTSIQQSKSIASQSERNSVQESQTNASQSQAIASTSAVVSQVTSRNTSLSLASASQESEVSDISASITSQSLESEDFDQSAASEAIKSVSDLSTSIANENSVMSASVDSLISASNSLASQSLANSLSQMSASMASQSQAISLSDESVSAASVSASVAQSVAQASEASVSDRLVSDRASESAIISVEQSMSDASVSMSQAIASQSVSQSVRESVN</sequence>
<feature type="region of interest" description="Disordered" evidence="2">
    <location>
        <begin position="82"/>
        <end position="229"/>
    </location>
</feature>
<reference evidence="3" key="1">
    <citation type="submission" date="2023-08" db="EMBL/GenBank/DDBJ databases">
        <authorList>
            <person name="Page C.A."/>
            <person name="Perez-Diaz I.M."/>
        </authorList>
    </citation>
    <scope>NUCLEOTIDE SEQUENCE</scope>
    <source>
        <strain evidence="3">3.8.38</strain>
    </source>
</reference>
<feature type="compositionally biased region" description="Low complexity" evidence="2">
    <location>
        <begin position="1486"/>
        <end position="1544"/>
    </location>
</feature>
<dbReference type="GO" id="GO:0006357">
    <property type="term" value="P:regulation of transcription by RNA polymerase II"/>
    <property type="evidence" value="ECO:0007669"/>
    <property type="project" value="TreeGrafter"/>
</dbReference>
<dbReference type="NCBIfam" id="TIGR03715">
    <property type="entry name" value="KxYKxGKxW"/>
    <property type="match status" value="1"/>
</dbReference>